<evidence type="ECO:0000259" key="4">
    <source>
        <dbReference type="Pfam" id="PF14257"/>
    </source>
</evidence>
<dbReference type="Pfam" id="PF14257">
    <property type="entry name" value="DUF4349"/>
    <property type="match status" value="1"/>
</dbReference>
<sequence>MKNRAIRRFSAVLICAAVLLGVFAACNSASSGGPPAKKSLVMEARNTSAAGMAADQAATSGAQKTTSAASGSQSVSSAMKAASSQKIIEQLSYQLETLKFDDSVKKIQSLCSEMGGYVQDSNVTGSGLVQKNLRNANYVLRIPQEKLGQFKNSAGSIGNIVSFSTSSENVSEKYYDTEARLKSLRTQQERLLALLKKSGSLADVVTLEKALADVNYQIEQLTGTLRKYDSLIDYSTVNIQLNEVVKPTELEKTPVSVGDKIQKQFKDSLRALGGFGEGLLVFLIGGSPILVPLLLVALFVIFRIRRKRKQTKKENEQPVAPLLTKSLSDEKKEDPEKKT</sequence>
<evidence type="ECO:0000256" key="3">
    <source>
        <dbReference type="SAM" id="SignalP"/>
    </source>
</evidence>
<evidence type="ECO:0000256" key="1">
    <source>
        <dbReference type="SAM" id="MobiDB-lite"/>
    </source>
</evidence>
<accession>A0ABT4BR41</accession>
<keyword evidence="2" id="KW-0812">Transmembrane</keyword>
<protein>
    <submittedName>
        <fullName evidence="5">DUF4349 domain-containing protein</fullName>
    </submittedName>
</protein>
<feature type="chain" id="PRO_5046547401" evidence="3">
    <location>
        <begin position="25"/>
        <end position="339"/>
    </location>
</feature>
<proteinExistence type="predicted"/>
<organism evidence="5 6">
    <name type="scientific">Caproiciproducens galactitolivorans</name>
    <dbReference type="NCBI Taxonomy" id="642589"/>
    <lineage>
        <taxon>Bacteria</taxon>
        <taxon>Bacillati</taxon>
        <taxon>Bacillota</taxon>
        <taxon>Clostridia</taxon>
        <taxon>Eubacteriales</taxon>
        <taxon>Acutalibacteraceae</taxon>
        <taxon>Caproiciproducens</taxon>
    </lineage>
</organism>
<feature type="signal peptide" evidence="3">
    <location>
        <begin position="1"/>
        <end position="24"/>
    </location>
</feature>
<keyword evidence="6" id="KW-1185">Reference proteome</keyword>
<feature type="region of interest" description="Disordered" evidence="1">
    <location>
        <begin position="310"/>
        <end position="339"/>
    </location>
</feature>
<keyword evidence="2" id="KW-1133">Transmembrane helix</keyword>
<reference evidence="5 6" key="1">
    <citation type="submission" date="2022-11" db="EMBL/GenBank/DDBJ databases">
        <authorList>
            <person name="Caiyu Z."/>
        </authorList>
    </citation>
    <scope>NUCLEOTIDE SEQUENCE [LARGE SCALE GENOMIC DNA]</scope>
    <source>
        <strain evidence="5 6">YR-4</strain>
    </source>
</reference>
<evidence type="ECO:0000313" key="6">
    <source>
        <dbReference type="Proteomes" id="UP001082703"/>
    </source>
</evidence>
<feature type="domain" description="DUF4349" evidence="4">
    <location>
        <begin position="85"/>
        <end position="300"/>
    </location>
</feature>
<evidence type="ECO:0000313" key="5">
    <source>
        <dbReference type="EMBL" id="MCY1713362.1"/>
    </source>
</evidence>
<dbReference type="PROSITE" id="PS51257">
    <property type="entry name" value="PROKAR_LIPOPROTEIN"/>
    <property type="match status" value="1"/>
</dbReference>
<name>A0ABT4BR41_9FIRM</name>
<gene>
    <name evidence="5" type="ORF">OUY18_03700</name>
</gene>
<feature type="compositionally biased region" description="Basic and acidic residues" evidence="1">
    <location>
        <begin position="327"/>
        <end position="339"/>
    </location>
</feature>
<evidence type="ECO:0000256" key="2">
    <source>
        <dbReference type="SAM" id="Phobius"/>
    </source>
</evidence>
<dbReference type="Proteomes" id="UP001082703">
    <property type="component" value="Unassembled WGS sequence"/>
</dbReference>
<keyword evidence="3" id="KW-0732">Signal</keyword>
<dbReference type="RefSeq" id="WP_268057369.1">
    <property type="nucleotide sequence ID" value="NZ_JAPOHA010000003.1"/>
</dbReference>
<feature type="transmembrane region" description="Helical" evidence="2">
    <location>
        <begin position="279"/>
        <end position="302"/>
    </location>
</feature>
<comment type="caution">
    <text evidence="5">The sequence shown here is derived from an EMBL/GenBank/DDBJ whole genome shotgun (WGS) entry which is preliminary data.</text>
</comment>
<dbReference type="InterPro" id="IPR025645">
    <property type="entry name" value="DUF4349"/>
</dbReference>
<dbReference type="EMBL" id="JAPOHA010000003">
    <property type="protein sequence ID" value="MCY1713362.1"/>
    <property type="molecule type" value="Genomic_DNA"/>
</dbReference>
<keyword evidence="2" id="KW-0472">Membrane</keyword>